<dbReference type="InterPro" id="IPR056884">
    <property type="entry name" value="NPHP3-like_N"/>
</dbReference>
<evidence type="ECO:0000313" key="4">
    <source>
        <dbReference type="Proteomes" id="UP001213000"/>
    </source>
</evidence>
<dbReference type="Gene3D" id="3.40.50.300">
    <property type="entry name" value="P-loop containing nucleotide triphosphate hydrolases"/>
    <property type="match status" value="1"/>
</dbReference>
<dbReference type="AlphaFoldDB" id="A0AAD5VFR5"/>
<dbReference type="PANTHER" id="PTHR10039:SF14">
    <property type="entry name" value="NACHT DOMAIN-CONTAINING PROTEIN"/>
    <property type="match status" value="1"/>
</dbReference>
<evidence type="ECO:0000313" key="3">
    <source>
        <dbReference type="EMBL" id="KAJ3555939.1"/>
    </source>
</evidence>
<evidence type="ECO:0000259" key="2">
    <source>
        <dbReference type="Pfam" id="PF24883"/>
    </source>
</evidence>
<accession>A0AAD5VFR5</accession>
<keyword evidence="1" id="KW-0677">Repeat</keyword>
<dbReference type="PANTHER" id="PTHR10039">
    <property type="entry name" value="AMELOGENIN"/>
    <property type="match status" value="1"/>
</dbReference>
<name>A0AAD5VFR5_9AGAR</name>
<dbReference type="InterPro" id="IPR027417">
    <property type="entry name" value="P-loop_NTPase"/>
</dbReference>
<dbReference type="Pfam" id="PF24883">
    <property type="entry name" value="NPHP3_N"/>
    <property type="match status" value="1"/>
</dbReference>
<keyword evidence="4" id="KW-1185">Reference proteome</keyword>
<protein>
    <recommendedName>
        <fullName evidence="2">Nephrocystin 3-like N-terminal domain-containing protein</fullName>
    </recommendedName>
</protein>
<organism evidence="3 4">
    <name type="scientific">Leucocoprinus birnbaumii</name>
    <dbReference type="NCBI Taxonomy" id="56174"/>
    <lineage>
        <taxon>Eukaryota</taxon>
        <taxon>Fungi</taxon>
        <taxon>Dikarya</taxon>
        <taxon>Basidiomycota</taxon>
        <taxon>Agaricomycotina</taxon>
        <taxon>Agaricomycetes</taxon>
        <taxon>Agaricomycetidae</taxon>
        <taxon>Agaricales</taxon>
        <taxon>Agaricineae</taxon>
        <taxon>Agaricaceae</taxon>
        <taxon>Leucocoprinus</taxon>
    </lineage>
</organism>
<feature type="domain" description="Nephrocystin 3-like N-terminal" evidence="2">
    <location>
        <begin position="69"/>
        <end position="215"/>
    </location>
</feature>
<reference evidence="3" key="1">
    <citation type="submission" date="2022-07" db="EMBL/GenBank/DDBJ databases">
        <title>Genome Sequence of Leucocoprinus birnbaumii.</title>
        <authorList>
            <person name="Buettner E."/>
        </authorList>
    </citation>
    <scope>NUCLEOTIDE SEQUENCE</scope>
    <source>
        <strain evidence="3">VT141</strain>
    </source>
</reference>
<dbReference type="Proteomes" id="UP001213000">
    <property type="component" value="Unassembled WGS sequence"/>
</dbReference>
<gene>
    <name evidence="3" type="ORF">NP233_g12091</name>
</gene>
<comment type="caution">
    <text evidence="3">The sequence shown here is derived from an EMBL/GenBank/DDBJ whole genome shotgun (WGS) entry which is preliminary data.</text>
</comment>
<dbReference type="EMBL" id="JANIEX010001628">
    <property type="protein sequence ID" value="KAJ3555939.1"/>
    <property type="molecule type" value="Genomic_DNA"/>
</dbReference>
<sequence>MPVFSDARNTQISNSQFNDYSETLNINSGKRSGMKKLLEYSIEEAAHDSAAQWPPPQCHSGTREEYIEALTVKGPAGVGKSAIAQTCADQLDDMLAGVFFFSQLNFCDYPNKFFTTLSHQLAVWFPISGYADLIDEAVHLDNTIVRKTLAKQFRHLYSDPFHKLSDMQRPFPSKTIIVDGLDECSGDDSQTAIINIIVNSVASKSTPFRWLILSRLEPHIVAAFNNASLSPIIHQIKLIILPELNPEIHHFFTGKLTEICTKRGIESSWPADKDITTLVDISAGLFTHSHTLAHFIDDPDSEGPQHQLQVILSQAGEIKQAGEKHPLAALDLFYDILILKRIPETRCRAI</sequence>
<evidence type="ECO:0000256" key="1">
    <source>
        <dbReference type="ARBA" id="ARBA00022737"/>
    </source>
</evidence>
<proteinExistence type="predicted"/>
<dbReference type="SUPFAM" id="SSF52540">
    <property type="entry name" value="P-loop containing nucleoside triphosphate hydrolases"/>
    <property type="match status" value="1"/>
</dbReference>